<evidence type="ECO:0000313" key="1">
    <source>
        <dbReference type="EMBL" id="GCE05763.1"/>
    </source>
</evidence>
<sequence>MIFNLSDVQAACFTFHVEHPDRIVWYYSLIKEWTTQTPMAAVDESDIVVWINPYTSQAGFIHAQPTGVRGKTLEACLERLANDVYDDLQMDLVALRRQSMAPLPSVVR</sequence>
<dbReference type="RefSeq" id="WP_126596790.1">
    <property type="nucleotide sequence ID" value="NZ_BIFQ01000001.1"/>
</dbReference>
<dbReference type="OrthoDB" id="9838780at2"/>
<dbReference type="AlphaFoldDB" id="A0A401ZG33"/>
<proteinExistence type="predicted"/>
<dbReference type="EMBL" id="BIFQ01000001">
    <property type="protein sequence ID" value="GCE05763.1"/>
    <property type="molecule type" value="Genomic_DNA"/>
</dbReference>
<accession>A0A401ZG33</accession>
<reference evidence="2" key="1">
    <citation type="submission" date="2018-12" db="EMBL/GenBank/DDBJ databases">
        <title>Tengunoibacter tsumagoiensis gen. nov., sp. nov., Dictyobacter kobayashii sp. nov., D. alpinus sp. nov., and D. joshuensis sp. nov. and description of Dictyobacteraceae fam. nov. within the order Ktedonobacterales isolated from Tengu-no-mugimeshi.</title>
        <authorList>
            <person name="Wang C.M."/>
            <person name="Zheng Y."/>
            <person name="Sakai Y."/>
            <person name="Toyoda A."/>
            <person name="Minakuchi Y."/>
            <person name="Abe K."/>
            <person name="Yokota A."/>
            <person name="Yabe S."/>
        </authorList>
    </citation>
    <scope>NUCLEOTIDE SEQUENCE [LARGE SCALE GENOMIC DNA]</scope>
    <source>
        <strain evidence="2">S-27</strain>
    </source>
</reference>
<dbReference type="Proteomes" id="UP000287224">
    <property type="component" value="Unassembled WGS sequence"/>
</dbReference>
<gene>
    <name evidence="1" type="ORF">KDAU_30920</name>
</gene>
<protein>
    <submittedName>
        <fullName evidence="1">Uncharacterized protein</fullName>
    </submittedName>
</protein>
<keyword evidence="2" id="KW-1185">Reference proteome</keyword>
<comment type="caution">
    <text evidence="1">The sequence shown here is derived from an EMBL/GenBank/DDBJ whole genome shotgun (WGS) entry which is preliminary data.</text>
</comment>
<name>A0A401ZG33_9CHLR</name>
<organism evidence="1 2">
    <name type="scientific">Dictyobacter aurantiacus</name>
    <dbReference type="NCBI Taxonomy" id="1936993"/>
    <lineage>
        <taxon>Bacteria</taxon>
        <taxon>Bacillati</taxon>
        <taxon>Chloroflexota</taxon>
        <taxon>Ktedonobacteria</taxon>
        <taxon>Ktedonobacterales</taxon>
        <taxon>Dictyobacteraceae</taxon>
        <taxon>Dictyobacter</taxon>
    </lineage>
</organism>
<evidence type="ECO:0000313" key="2">
    <source>
        <dbReference type="Proteomes" id="UP000287224"/>
    </source>
</evidence>